<keyword evidence="2" id="KW-1185">Reference proteome</keyword>
<comment type="caution">
    <text evidence="1">The sequence shown here is derived from an EMBL/GenBank/DDBJ whole genome shotgun (WGS) entry which is preliminary data.</text>
</comment>
<accession>A0A7J7VZ50</accession>
<gene>
    <name evidence="1" type="ORF">mMyoMyo1_012297</name>
</gene>
<evidence type="ECO:0000313" key="1">
    <source>
        <dbReference type="EMBL" id="KAF6330306.1"/>
    </source>
</evidence>
<organism evidence="1 2">
    <name type="scientific">Myotis myotis</name>
    <name type="common">Greater mouse-eared bat</name>
    <name type="synonym">Vespertilio myotis</name>
    <dbReference type="NCBI Taxonomy" id="51298"/>
    <lineage>
        <taxon>Eukaryota</taxon>
        <taxon>Metazoa</taxon>
        <taxon>Chordata</taxon>
        <taxon>Craniata</taxon>
        <taxon>Vertebrata</taxon>
        <taxon>Euteleostomi</taxon>
        <taxon>Mammalia</taxon>
        <taxon>Eutheria</taxon>
        <taxon>Laurasiatheria</taxon>
        <taxon>Chiroptera</taxon>
        <taxon>Yangochiroptera</taxon>
        <taxon>Vespertilionidae</taxon>
        <taxon>Myotis</taxon>
    </lineage>
</organism>
<dbReference type="EMBL" id="JABWUV010000009">
    <property type="protein sequence ID" value="KAF6330306.1"/>
    <property type="molecule type" value="Genomic_DNA"/>
</dbReference>
<name>A0A7J7VZ50_MYOMY</name>
<protein>
    <submittedName>
        <fullName evidence="1">Uncharacterized protein</fullName>
    </submittedName>
</protein>
<evidence type="ECO:0000313" key="2">
    <source>
        <dbReference type="Proteomes" id="UP000527355"/>
    </source>
</evidence>
<dbReference type="Proteomes" id="UP000527355">
    <property type="component" value="Unassembled WGS sequence"/>
</dbReference>
<sequence>MSGGSWGLAVAPGSRLLVDGHRPPPHPSWCPLLTPRGYQGRGEKPWTLCPLPPPVIPVALRYRSHPLSLVVEIQLLHLPEVTWGSHLVLLGVLLYLKKWEQQRREYPMIPYTCRDFAVHTAPPIPFSHWVLPIRGIMSSLVWMRKQVRRS</sequence>
<proteinExistence type="predicted"/>
<reference evidence="1 2" key="1">
    <citation type="journal article" date="2020" name="Nature">
        <title>Six reference-quality genomes reveal evolution of bat adaptations.</title>
        <authorList>
            <person name="Jebb D."/>
            <person name="Huang Z."/>
            <person name="Pippel M."/>
            <person name="Hughes G.M."/>
            <person name="Lavrichenko K."/>
            <person name="Devanna P."/>
            <person name="Winkler S."/>
            <person name="Jermiin L.S."/>
            <person name="Skirmuntt E.C."/>
            <person name="Katzourakis A."/>
            <person name="Burkitt-Gray L."/>
            <person name="Ray D.A."/>
            <person name="Sullivan K.A.M."/>
            <person name="Roscito J.G."/>
            <person name="Kirilenko B.M."/>
            <person name="Davalos L.M."/>
            <person name="Corthals A.P."/>
            <person name="Power M.L."/>
            <person name="Jones G."/>
            <person name="Ransome R.D."/>
            <person name="Dechmann D.K.N."/>
            <person name="Locatelli A.G."/>
            <person name="Puechmaille S.J."/>
            <person name="Fedrigo O."/>
            <person name="Jarvis E.D."/>
            <person name="Hiller M."/>
            <person name="Vernes S.C."/>
            <person name="Myers E.W."/>
            <person name="Teeling E.C."/>
        </authorList>
    </citation>
    <scope>NUCLEOTIDE SEQUENCE [LARGE SCALE GENOMIC DNA]</scope>
    <source>
        <strain evidence="1">MMyoMyo1</strain>
        <tissue evidence="1">Flight muscle</tissue>
    </source>
</reference>
<dbReference type="AlphaFoldDB" id="A0A7J7VZ50"/>